<accession>A0A5S5CNL9</accession>
<feature type="compositionally biased region" description="Basic and acidic residues" evidence="4">
    <location>
        <begin position="282"/>
        <end position="331"/>
    </location>
</feature>
<feature type="domain" description="ABC transporter" evidence="5">
    <location>
        <begin position="25"/>
        <end position="273"/>
    </location>
</feature>
<dbReference type="InterPro" id="IPR003439">
    <property type="entry name" value="ABC_transporter-like_ATP-bd"/>
</dbReference>
<dbReference type="PROSITE" id="PS00211">
    <property type="entry name" value="ABC_TRANSPORTER_1"/>
    <property type="match status" value="1"/>
</dbReference>
<evidence type="ECO:0000313" key="6">
    <source>
        <dbReference type="EMBL" id="TYP81915.1"/>
    </source>
</evidence>
<evidence type="ECO:0000259" key="5">
    <source>
        <dbReference type="PROSITE" id="PS50893"/>
    </source>
</evidence>
<dbReference type="InterPro" id="IPR017871">
    <property type="entry name" value="ABC_transporter-like_CS"/>
</dbReference>
<dbReference type="CDD" id="cd03219">
    <property type="entry name" value="ABC_Mj1267_LivG_branched"/>
    <property type="match status" value="1"/>
</dbReference>
<dbReference type="PROSITE" id="PS50893">
    <property type="entry name" value="ABC_TRANSPORTER_2"/>
    <property type="match status" value="1"/>
</dbReference>
<dbReference type="Pfam" id="PF12399">
    <property type="entry name" value="BCA_ABC_TP_C"/>
    <property type="match status" value="1"/>
</dbReference>
<dbReference type="InterPro" id="IPR003593">
    <property type="entry name" value="AAA+_ATPase"/>
</dbReference>
<evidence type="ECO:0000256" key="3">
    <source>
        <dbReference type="ARBA" id="ARBA00022840"/>
    </source>
</evidence>
<evidence type="ECO:0000256" key="4">
    <source>
        <dbReference type="SAM" id="MobiDB-lite"/>
    </source>
</evidence>
<feature type="region of interest" description="Disordered" evidence="4">
    <location>
        <begin position="276"/>
        <end position="339"/>
    </location>
</feature>
<dbReference type="EMBL" id="VNHW01000022">
    <property type="protein sequence ID" value="TYP81915.1"/>
    <property type="molecule type" value="Genomic_DNA"/>
</dbReference>
<dbReference type="Pfam" id="PF00005">
    <property type="entry name" value="ABC_tran"/>
    <property type="match status" value="1"/>
</dbReference>
<dbReference type="InterPro" id="IPR032823">
    <property type="entry name" value="BCA_ABC_TP_C"/>
</dbReference>
<organism evidence="6 7">
    <name type="scientific">Blastococcus xanthinilyticus</name>
    <dbReference type="NCBI Taxonomy" id="1564164"/>
    <lineage>
        <taxon>Bacteria</taxon>
        <taxon>Bacillati</taxon>
        <taxon>Actinomycetota</taxon>
        <taxon>Actinomycetes</taxon>
        <taxon>Geodermatophilales</taxon>
        <taxon>Geodermatophilaceae</taxon>
        <taxon>Blastococcus</taxon>
    </lineage>
</organism>
<dbReference type="InterPro" id="IPR027417">
    <property type="entry name" value="P-loop_NTPase"/>
</dbReference>
<name>A0A5S5CNL9_9ACTN</name>
<comment type="caution">
    <text evidence="6">The sequence shown here is derived from an EMBL/GenBank/DDBJ whole genome shotgun (WGS) entry which is preliminary data.</text>
</comment>
<dbReference type="SMART" id="SM00382">
    <property type="entry name" value="AAA"/>
    <property type="match status" value="1"/>
</dbReference>
<dbReference type="RefSeq" id="WP_208092816.1">
    <property type="nucleotide sequence ID" value="NZ_VNHW01000022.1"/>
</dbReference>
<keyword evidence="2" id="KW-0547">Nucleotide-binding</keyword>
<dbReference type="GO" id="GO:0016887">
    <property type="term" value="F:ATP hydrolysis activity"/>
    <property type="evidence" value="ECO:0007669"/>
    <property type="project" value="InterPro"/>
</dbReference>
<dbReference type="Proteomes" id="UP000322499">
    <property type="component" value="Unassembled WGS sequence"/>
</dbReference>
<dbReference type="GO" id="GO:0005886">
    <property type="term" value="C:plasma membrane"/>
    <property type="evidence" value="ECO:0007669"/>
    <property type="project" value="TreeGrafter"/>
</dbReference>
<dbReference type="GO" id="GO:0005524">
    <property type="term" value="F:ATP binding"/>
    <property type="evidence" value="ECO:0007669"/>
    <property type="project" value="UniProtKB-KW"/>
</dbReference>
<dbReference type="Gene3D" id="3.40.50.300">
    <property type="entry name" value="P-loop containing nucleotide triphosphate hydrolases"/>
    <property type="match status" value="1"/>
</dbReference>
<dbReference type="SUPFAM" id="SSF52540">
    <property type="entry name" value="P-loop containing nucleoside triphosphate hydrolases"/>
    <property type="match status" value="1"/>
</dbReference>
<dbReference type="PANTHER" id="PTHR45772">
    <property type="entry name" value="CONSERVED COMPONENT OF ABC TRANSPORTER FOR NATURAL AMINO ACIDS-RELATED"/>
    <property type="match status" value="1"/>
</dbReference>
<dbReference type="FunFam" id="3.40.50.300:FF:000421">
    <property type="entry name" value="Branched-chain amino acid ABC transporter ATP-binding protein"/>
    <property type="match status" value="1"/>
</dbReference>
<dbReference type="PANTHER" id="PTHR45772:SF1">
    <property type="entry name" value="ABC TRANSPORTER ATP-BINDING PROTEIN"/>
    <property type="match status" value="1"/>
</dbReference>
<evidence type="ECO:0000256" key="1">
    <source>
        <dbReference type="ARBA" id="ARBA00022448"/>
    </source>
</evidence>
<sequence>MTGATAAGSATGPAGPEIRSDIPPVEVDGVSVRFGAINALSDVSFTVQPGAIHAIIGPNGAGKSTMFNVLSGVYKAAEGQVRFGEHRLDQMRPYKIAGIGVARAFQNIALSGTQSVAENLMLGRHHLTKAGFLAAGLRLPKATREGKIHGARIAEIAEFLDLGEKLHTPVGVLSYGDQKRVEVARALCTEPRLLLLDEPVAGMNAEETDRMAAAILEIRSALGISVVLVEHDMGMVMSLADRVTVLDFGRLIADGTPAQVQSDPEVIRAYLGSGDEADPAEAAEHHAAEHHAAEHHAAEHHAAEHHAAEHHAAEHDQTAEAGRRPAADPRSSDSSGATS</sequence>
<gene>
    <name evidence="6" type="ORF">BD833_12232</name>
</gene>
<feature type="compositionally biased region" description="Low complexity" evidence="4">
    <location>
        <begin position="1"/>
        <end position="16"/>
    </location>
</feature>
<reference evidence="6 7" key="1">
    <citation type="submission" date="2019-07" db="EMBL/GenBank/DDBJ databases">
        <title>Genomic Encyclopedia of Archaeal and Bacterial Type Strains, Phase II (KMG-II): from individual species to whole genera.</title>
        <authorList>
            <person name="Goeker M."/>
        </authorList>
    </citation>
    <scope>NUCLEOTIDE SEQUENCE [LARGE SCALE GENOMIC DNA]</scope>
    <source>
        <strain evidence="6 7">DSM 46842</strain>
    </source>
</reference>
<feature type="region of interest" description="Disordered" evidence="4">
    <location>
        <begin position="1"/>
        <end position="22"/>
    </location>
</feature>
<keyword evidence="1" id="KW-0813">Transport</keyword>
<evidence type="ECO:0000313" key="7">
    <source>
        <dbReference type="Proteomes" id="UP000322499"/>
    </source>
</evidence>
<keyword evidence="3 6" id="KW-0067">ATP-binding</keyword>
<dbReference type="InterPro" id="IPR051120">
    <property type="entry name" value="ABC_AA/LPS_Transport"/>
</dbReference>
<evidence type="ECO:0000256" key="2">
    <source>
        <dbReference type="ARBA" id="ARBA00022741"/>
    </source>
</evidence>
<proteinExistence type="predicted"/>
<dbReference type="AlphaFoldDB" id="A0A5S5CNL9"/>
<keyword evidence="7" id="KW-1185">Reference proteome</keyword>
<protein>
    <submittedName>
        <fullName evidence="6">Branched-chain amino acid transport system ATP-binding protein</fullName>
    </submittedName>
</protein>